<dbReference type="EMBL" id="KQ421945">
    <property type="protein sequence ID" value="KOF75940.1"/>
    <property type="molecule type" value="Genomic_DNA"/>
</dbReference>
<dbReference type="AlphaFoldDB" id="A0A0L8GHB6"/>
<protein>
    <submittedName>
        <fullName evidence="1">Uncharacterized protein</fullName>
    </submittedName>
</protein>
<accession>A0A0L8GHB6</accession>
<organism evidence="1">
    <name type="scientific">Octopus bimaculoides</name>
    <name type="common">California two-spotted octopus</name>
    <dbReference type="NCBI Taxonomy" id="37653"/>
    <lineage>
        <taxon>Eukaryota</taxon>
        <taxon>Metazoa</taxon>
        <taxon>Spiralia</taxon>
        <taxon>Lophotrochozoa</taxon>
        <taxon>Mollusca</taxon>
        <taxon>Cephalopoda</taxon>
        <taxon>Coleoidea</taxon>
        <taxon>Octopodiformes</taxon>
        <taxon>Octopoda</taxon>
        <taxon>Incirrata</taxon>
        <taxon>Octopodidae</taxon>
        <taxon>Octopus</taxon>
    </lineage>
</organism>
<evidence type="ECO:0000313" key="1">
    <source>
        <dbReference type="EMBL" id="KOF75940.1"/>
    </source>
</evidence>
<proteinExistence type="predicted"/>
<name>A0A0L8GHB6_OCTBM</name>
<sequence length="82" mass="9111">MPGDSRVKCKETEKIRKCQPLRDEIGKLWGMRKVMMIPVVTGVLGAISKGFVKYIKNTGAAVRLEVIQKTGLLGTARILRRA</sequence>
<gene>
    <name evidence="1" type="ORF">OCBIM_22034008mg</name>
</gene>
<reference evidence="1" key="1">
    <citation type="submission" date="2015-07" db="EMBL/GenBank/DDBJ databases">
        <title>MeaNS - Measles Nucleotide Surveillance Program.</title>
        <authorList>
            <person name="Tran T."/>
            <person name="Druce J."/>
        </authorList>
    </citation>
    <scope>NUCLEOTIDE SEQUENCE</scope>
    <source>
        <strain evidence="1">UCB-OBI-ISO-001</strain>
        <tissue evidence="1">Gonad</tissue>
    </source>
</reference>